<dbReference type="AlphaFoldDB" id="A0AAE1DCL8"/>
<dbReference type="Proteomes" id="UP001283361">
    <property type="component" value="Unassembled WGS sequence"/>
</dbReference>
<organism evidence="1 2">
    <name type="scientific">Elysia crispata</name>
    <name type="common">lettuce slug</name>
    <dbReference type="NCBI Taxonomy" id="231223"/>
    <lineage>
        <taxon>Eukaryota</taxon>
        <taxon>Metazoa</taxon>
        <taxon>Spiralia</taxon>
        <taxon>Lophotrochozoa</taxon>
        <taxon>Mollusca</taxon>
        <taxon>Gastropoda</taxon>
        <taxon>Heterobranchia</taxon>
        <taxon>Euthyneura</taxon>
        <taxon>Panpulmonata</taxon>
        <taxon>Sacoglossa</taxon>
        <taxon>Placobranchoidea</taxon>
        <taxon>Plakobranchidae</taxon>
        <taxon>Elysia</taxon>
    </lineage>
</organism>
<reference evidence="1" key="1">
    <citation type="journal article" date="2023" name="G3 (Bethesda)">
        <title>A reference genome for the long-term kleptoplast-retaining sea slug Elysia crispata morphotype clarki.</title>
        <authorList>
            <person name="Eastman K.E."/>
            <person name="Pendleton A.L."/>
            <person name="Shaikh M.A."/>
            <person name="Suttiyut T."/>
            <person name="Ogas R."/>
            <person name="Tomko P."/>
            <person name="Gavelis G."/>
            <person name="Widhalm J.R."/>
            <person name="Wisecaver J.H."/>
        </authorList>
    </citation>
    <scope>NUCLEOTIDE SEQUENCE</scope>
    <source>
        <strain evidence="1">ECLA1</strain>
    </source>
</reference>
<comment type="caution">
    <text evidence="1">The sequence shown here is derived from an EMBL/GenBank/DDBJ whole genome shotgun (WGS) entry which is preliminary data.</text>
</comment>
<name>A0AAE1DCL8_9GAST</name>
<evidence type="ECO:0000313" key="1">
    <source>
        <dbReference type="EMBL" id="KAK3765586.1"/>
    </source>
</evidence>
<protein>
    <submittedName>
        <fullName evidence="1">Uncharacterized protein</fullName>
    </submittedName>
</protein>
<sequence>MRAWCSDDSYIHRIVERIFLKERIKTRYGHQCITLTLNMNDSSWRLFQSLQIQAQTLGEKSAFDMILVQKRLFMEISSLYVLKLKPLA</sequence>
<evidence type="ECO:0000313" key="2">
    <source>
        <dbReference type="Proteomes" id="UP001283361"/>
    </source>
</evidence>
<keyword evidence="2" id="KW-1185">Reference proteome</keyword>
<accession>A0AAE1DCL8</accession>
<dbReference type="EMBL" id="JAWDGP010004286">
    <property type="protein sequence ID" value="KAK3765586.1"/>
    <property type="molecule type" value="Genomic_DNA"/>
</dbReference>
<gene>
    <name evidence="1" type="ORF">RRG08_067308</name>
</gene>
<proteinExistence type="predicted"/>